<evidence type="ECO:0000313" key="3">
    <source>
        <dbReference type="EMBL" id="PIP52865.1"/>
    </source>
</evidence>
<evidence type="ECO:0000259" key="2">
    <source>
        <dbReference type="Pfam" id="PF00534"/>
    </source>
</evidence>
<dbReference type="EMBL" id="PCSR01000098">
    <property type="protein sequence ID" value="PIP52865.1"/>
    <property type="molecule type" value="Genomic_DNA"/>
</dbReference>
<dbReference type="GO" id="GO:0009103">
    <property type="term" value="P:lipopolysaccharide biosynthetic process"/>
    <property type="evidence" value="ECO:0007669"/>
    <property type="project" value="TreeGrafter"/>
</dbReference>
<dbReference type="CDD" id="cd03801">
    <property type="entry name" value="GT4_PimA-like"/>
    <property type="match status" value="1"/>
</dbReference>
<gene>
    <name evidence="3" type="ORF">COX08_04120</name>
</gene>
<dbReference type="AlphaFoldDB" id="A0A2H0B5D0"/>
<feature type="domain" description="Glycosyl transferase family 1" evidence="2">
    <location>
        <begin position="197"/>
        <end position="346"/>
    </location>
</feature>
<keyword evidence="1" id="KW-0808">Transferase</keyword>
<dbReference type="SUPFAM" id="SSF53756">
    <property type="entry name" value="UDP-Glycosyltransferase/glycogen phosphorylase"/>
    <property type="match status" value="1"/>
</dbReference>
<evidence type="ECO:0000313" key="4">
    <source>
        <dbReference type="Proteomes" id="UP000229459"/>
    </source>
</evidence>
<dbReference type="GO" id="GO:0016757">
    <property type="term" value="F:glycosyltransferase activity"/>
    <property type="evidence" value="ECO:0007669"/>
    <property type="project" value="InterPro"/>
</dbReference>
<reference evidence="3 4" key="1">
    <citation type="submission" date="2017-09" db="EMBL/GenBank/DDBJ databases">
        <title>Depth-based differentiation of microbial function through sediment-hosted aquifers and enrichment of novel symbionts in the deep terrestrial subsurface.</title>
        <authorList>
            <person name="Probst A.J."/>
            <person name="Ladd B."/>
            <person name="Jarett J.K."/>
            <person name="Geller-Mcgrath D.E."/>
            <person name="Sieber C.M."/>
            <person name="Emerson J.B."/>
            <person name="Anantharaman K."/>
            <person name="Thomas B.C."/>
            <person name="Malmstrom R."/>
            <person name="Stieglmeier M."/>
            <person name="Klingl A."/>
            <person name="Woyke T."/>
            <person name="Ryan C.M."/>
            <person name="Banfield J.F."/>
        </authorList>
    </citation>
    <scope>NUCLEOTIDE SEQUENCE [LARGE SCALE GENOMIC DNA]</scope>
    <source>
        <strain evidence="3">CG23_combo_of_CG06-09_8_20_14_all_34_8</strain>
    </source>
</reference>
<protein>
    <recommendedName>
        <fullName evidence="2">Glycosyl transferase family 1 domain-containing protein</fullName>
    </recommendedName>
</protein>
<dbReference type="PANTHER" id="PTHR46401">
    <property type="entry name" value="GLYCOSYLTRANSFERASE WBBK-RELATED"/>
    <property type="match status" value="1"/>
</dbReference>
<dbReference type="PANTHER" id="PTHR46401:SF2">
    <property type="entry name" value="GLYCOSYLTRANSFERASE WBBK-RELATED"/>
    <property type="match status" value="1"/>
</dbReference>
<dbReference type="InterPro" id="IPR001296">
    <property type="entry name" value="Glyco_trans_1"/>
</dbReference>
<organism evidence="3 4">
    <name type="scientific">Candidatus Beckwithbacteria bacterium CG23_combo_of_CG06-09_8_20_14_all_34_8</name>
    <dbReference type="NCBI Taxonomy" id="1974497"/>
    <lineage>
        <taxon>Bacteria</taxon>
        <taxon>Candidatus Beckwithiibacteriota</taxon>
    </lineage>
</organism>
<dbReference type="Proteomes" id="UP000229459">
    <property type="component" value="Unassembled WGS sequence"/>
</dbReference>
<accession>A0A2H0B5D0</accession>
<proteinExistence type="predicted"/>
<comment type="caution">
    <text evidence="3">The sequence shown here is derived from an EMBL/GenBank/DDBJ whole genome shotgun (WGS) entry which is preliminary data.</text>
</comment>
<dbReference type="Gene3D" id="3.40.50.2000">
    <property type="entry name" value="Glycogen Phosphorylase B"/>
    <property type="match status" value="2"/>
</dbReference>
<dbReference type="Pfam" id="PF00534">
    <property type="entry name" value="Glycos_transf_1"/>
    <property type="match status" value="1"/>
</dbReference>
<name>A0A2H0B5D0_9BACT</name>
<evidence type="ECO:0000256" key="1">
    <source>
        <dbReference type="ARBA" id="ARBA00022679"/>
    </source>
</evidence>
<sequence length="375" mass="42717">MEIKAGSKFIKLLYKMKIAFVSYYSGIVDRGMETVVSQLAQHFNQNNDVLVIQAGENINPKSYQTKVIKSRKLNQSRDGTSFFSKLFLDLNSLIIAHFSWRVLTFLKQFQPDIVFACNGGWQALILKIYCLINKSKLVISGQAGIGWDDRWNLILKPDLFIALTERNYKWSKSLANNINIALIPNGVDCQKFNPDGKKISLNLPEPIILCVAGPEKYKRVRVTIDAVVKLEQGSLLLIRAKNTKDSDILYATKKLKDRFSCREFSFSQMPEVYRSCDLFTLVSMSSEAFGISYLEAMASNLSVIAPNDLLRQEIVGDAGILVDEPIEVEQYAKTIKKALDKKWDNIPRQQAIKFDWNNIAKSYLQEFEKLIDNKT</sequence>